<evidence type="ECO:0000256" key="1">
    <source>
        <dbReference type="ARBA" id="ARBA00004651"/>
    </source>
</evidence>
<feature type="transmembrane region" description="Helical" evidence="7">
    <location>
        <begin position="203"/>
        <end position="222"/>
    </location>
</feature>
<evidence type="ECO:0000256" key="5">
    <source>
        <dbReference type="ARBA" id="ARBA00022989"/>
    </source>
</evidence>
<keyword evidence="3" id="KW-1003">Cell membrane</keyword>
<comment type="subcellular location">
    <subcellularLocation>
        <location evidence="1 7">Cell membrane</location>
        <topology evidence="1 7">Multi-pass membrane protein</topology>
    </subcellularLocation>
</comment>
<proteinExistence type="inferred from homology"/>
<comment type="similarity">
    <text evidence="7">Belongs to the binding-protein-dependent transport system permease family.</text>
</comment>
<dbReference type="Pfam" id="PF00528">
    <property type="entry name" value="BPD_transp_1"/>
    <property type="match status" value="1"/>
</dbReference>
<feature type="transmembrane region" description="Helical" evidence="7">
    <location>
        <begin position="136"/>
        <end position="161"/>
    </location>
</feature>
<sequence>MPMATYLAQRILMIIGVVLGVATIMFVLSRVLAPSPAELMLGGRPPVEMIAKVNAELGLDRPLAVQYLDFIGNVLRGEFGNSLLTKRPVLLEVRERFGATFELTTLAMVLVLLIGIPIGILSAVRQNSIVDNVVRTVSVAGVAIPSFILAMSLQLLFYGALGWLPLQGRVDTSVGLGDPIRPITGLFLIDAPLTGNWEGFTSALAHIALPLLTLTILLLAAVTRITRNMMIEVLKEEYIRTAFAYGLPKSAIYYRYALKATLIPILTVVGLTYGYLLGGAVVVESVFDWPGLGAFVVSSIAQNDYPASLGATLFLAGTYLLVNLIVDLLYAVVDPRLRTA</sequence>
<evidence type="ECO:0000259" key="8">
    <source>
        <dbReference type="PROSITE" id="PS50928"/>
    </source>
</evidence>
<dbReference type="RefSeq" id="WP_379020638.1">
    <property type="nucleotide sequence ID" value="NZ_JBHUGY010000027.1"/>
</dbReference>
<dbReference type="Proteomes" id="UP001597349">
    <property type="component" value="Unassembled WGS sequence"/>
</dbReference>
<keyword evidence="6 7" id="KW-0472">Membrane</keyword>
<dbReference type="InterPro" id="IPR045621">
    <property type="entry name" value="BPD_transp_1_N"/>
</dbReference>
<evidence type="ECO:0000256" key="4">
    <source>
        <dbReference type="ARBA" id="ARBA00022692"/>
    </source>
</evidence>
<dbReference type="InterPro" id="IPR000515">
    <property type="entry name" value="MetI-like"/>
</dbReference>
<feature type="transmembrane region" description="Helical" evidence="7">
    <location>
        <begin position="12"/>
        <end position="33"/>
    </location>
</feature>
<keyword evidence="10" id="KW-1185">Reference proteome</keyword>
<dbReference type="CDD" id="cd06261">
    <property type="entry name" value="TM_PBP2"/>
    <property type="match status" value="1"/>
</dbReference>
<feature type="transmembrane region" description="Helical" evidence="7">
    <location>
        <begin position="103"/>
        <end position="124"/>
    </location>
</feature>
<dbReference type="PANTHER" id="PTHR43163:SF6">
    <property type="entry name" value="DIPEPTIDE TRANSPORT SYSTEM PERMEASE PROTEIN DPPB-RELATED"/>
    <property type="match status" value="1"/>
</dbReference>
<accession>A0ABW4WFX7</accession>
<dbReference type="PROSITE" id="PS50928">
    <property type="entry name" value="ABC_TM1"/>
    <property type="match status" value="1"/>
</dbReference>
<evidence type="ECO:0000313" key="10">
    <source>
        <dbReference type="Proteomes" id="UP001597349"/>
    </source>
</evidence>
<keyword evidence="4 7" id="KW-0812">Transmembrane</keyword>
<organism evidence="9 10">
    <name type="scientific">Mesorhizobium calcicola</name>
    <dbReference type="NCBI Taxonomy" id="1300310"/>
    <lineage>
        <taxon>Bacteria</taxon>
        <taxon>Pseudomonadati</taxon>
        <taxon>Pseudomonadota</taxon>
        <taxon>Alphaproteobacteria</taxon>
        <taxon>Hyphomicrobiales</taxon>
        <taxon>Phyllobacteriaceae</taxon>
        <taxon>Mesorhizobium</taxon>
    </lineage>
</organism>
<name>A0ABW4WFX7_9HYPH</name>
<evidence type="ECO:0000256" key="7">
    <source>
        <dbReference type="RuleBase" id="RU363032"/>
    </source>
</evidence>
<comment type="caution">
    <text evidence="9">The sequence shown here is derived from an EMBL/GenBank/DDBJ whole genome shotgun (WGS) entry which is preliminary data.</text>
</comment>
<evidence type="ECO:0000256" key="6">
    <source>
        <dbReference type="ARBA" id="ARBA00023136"/>
    </source>
</evidence>
<reference evidence="10" key="1">
    <citation type="journal article" date="2019" name="Int. J. Syst. Evol. Microbiol.">
        <title>The Global Catalogue of Microorganisms (GCM) 10K type strain sequencing project: providing services to taxonomists for standard genome sequencing and annotation.</title>
        <authorList>
            <consortium name="The Broad Institute Genomics Platform"/>
            <consortium name="The Broad Institute Genome Sequencing Center for Infectious Disease"/>
            <person name="Wu L."/>
            <person name="Ma J."/>
        </authorList>
    </citation>
    <scope>NUCLEOTIDE SEQUENCE [LARGE SCALE GENOMIC DNA]</scope>
    <source>
        <strain evidence="10">CGMCC 1.16226</strain>
    </source>
</reference>
<keyword evidence="5 7" id="KW-1133">Transmembrane helix</keyword>
<evidence type="ECO:0000313" key="9">
    <source>
        <dbReference type="EMBL" id="MFD2054783.1"/>
    </source>
</evidence>
<protein>
    <submittedName>
        <fullName evidence="9">ABC transporter permease</fullName>
    </submittedName>
</protein>
<dbReference type="PANTHER" id="PTHR43163">
    <property type="entry name" value="DIPEPTIDE TRANSPORT SYSTEM PERMEASE PROTEIN DPPB-RELATED"/>
    <property type="match status" value="1"/>
</dbReference>
<evidence type="ECO:0000256" key="3">
    <source>
        <dbReference type="ARBA" id="ARBA00022475"/>
    </source>
</evidence>
<feature type="transmembrane region" description="Helical" evidence="7">
    <location>
        <begin position="262"/>
        <end position="287"/>
    </location>
</feature>
<evidence type="ECO:0000256" key="2">
    <source>
        <dbReference type="ARBA" id="ARBA00022448"/>
    </source>
</evidence>
<dbReference type="SUPFAM" id="SSF161098">
    <property type="entry name" value="MetI-like"/>
    <property type="match status" value="1"/>
</dbReference>
<dbReference type="Gene3D" id="1.10.3720.10">
    <property type="entry name" value="MetI-like"/>
    <property type="match status" value="1"/>
</dbReference>
<gene>
    <name evidence="9" type="ORF">ACFSQT_17300</name>
</gene>
<dbReference type="EMBL" id="JBHUGY010000027">
    <property type="protein sequence ID" value="MFD2054783.1"/>
    <property type="molecule type" value="Genomic_DNA"/>
</dbReference>
<keyword evidence="2 7" id="KW-0813">Transport</keyword>
<dbReference type="InterPro" id="IPR035906">
    <property type="entry name" value="MetI-like_sf"/>
</dbReference>
<feature type="domain" description="ABC transmembrane type-1" evidence="8">
    <location>
        <begin position="97"/>
        <end position="330"/>
    </location>
</feature>
<dbReference type="Pfam" id="PF19300">
    <property type="entry name" value="BPD_transp_1_N"/>
    <property type="match status" value="1"/>
</dbReference>
<feature type="transmembrane region" description="Helical" evidence="7">
    <location>
        <begin position="307"/>
        <end position="333"/>
    </location>
</feature>